<accession>A0A0M6Y6D6</accession>
<dbReference type="STRING" id="187304.B0E33_02725"/>
<keyword evidence="4" id="KW-1185">Reference proteome</keyword>
<sequence>MVPVSFFVSAFPTSRLLSKAGLFALLLAGTGGQAIAAPDINGKWLTPAGAVIQIQKCGKVPCGKIVRFPAPKGYSMENTPDLNNKDESKRKRKVLGLTVLWRMAPQKDGWKGRVYDPRRGFSADATLRPKNASALEVQGCVRVVFNVCEKETWRRVD</sequence>
<dbReference type="PANTHER" id="PTHR36919">
    <property type="entry name" value="BLR1215 PROTEIN"/>
    <property type="match status" value="1"/>
</dbReference>
<feature type="chain" id="PRO_5005807544" description="DUF2147 domain-containing protein" evidence="1">
    <location>
        <begin position="37"/>
        <end position="157"/>
    </location>
</feature>
<dbReference type="AlphaFoldDB" id="A0A0M6Y6D6"/>
<feature type="domain" description="DUF2147" evidence="2">
    <location>
        <begin position="42"/>
        <end position="155"/>
    </location>
</feature>
<dbReference type="RefSeq" id="WP_055658813.1">
    <property type="nucleotide sequence ID" value="NZ_CP045627.1"/>
</dbReference>
<evidence type="ECO:0000313" key="4">
    <source>
        <dbReference type="Proteomes" id="UP000048926"/>
    </source>
</evidence>
<evidence type="ECO:0000256" key="1">
    <source>
        <dbReference type="SAM" id="SignalP"/>
    </source>
</evidence>
<dbReference type="EMBL" id="CXST01000002">
    <property type="protein sequence ID" value="CTQ45666.1"/>
    <property type="molecule type" value="Genomic_DNA"/>
</dbReference>
<proteinExistence type="predicted"/>
<dbReference type="PANTHER" id="PTHR36919:SF2">
    <property type="entry name" value="BLL6627 PROTEIN"/>
    <property type="match status" value="1"/>
</dbReference>
<dbReference type="OrthoDB" id="9811671at2"/>
<organism evidence="3 4">
    <name type="scientific">Roseibium aggregatum</name>
    <dbReference type="NCBI Taxonomy" id="187304"/>
    <lineage>
        <taxon>Bacteria</taxon>
        <taxon>Pseudomonadati</taxon>
        <taxon>Pseudomonadota</taxon>
        <taxon>Alphaproteobacteria</taxon>
        <taxon>Hyphomicrobiales</taxon>
        <taxon>Stappiaceae</taxon>
        <taxon>Roseibium</taxon>
    </lineage>
</organism>
<gene>
    <name evidence="3" type="ORF">LAL4801_04120</name>
</gene>
<protein>
    <recommendedName>
        <fullName evidence="2">DUF2147 domain-containing protein</fullName>
    </recommendedName>
</protein>
<dbReference type="Gene3D" id="2.40.128.520">
    <property type="match status" value="1"/>
</dbReference>
<name>A0A0M6Y6D6_9HYPH</name>
<keyword evidence="1" id="KW-0732">Signal</keyword>
<dbReference type="InterPro" id="IPR019223">
    <property type="entry name" value="DUF2147"/>
</dbReference>
<feature type="signal peptide" evidence="1">
    <location>
        <begin position="1"/>
        <end position="36"/>
    </location>
</feature>
<evidence type="ECO:0000259" key="2">
    <source>
        <dbReference type="Pfam" id="PF09917"/>
    </source>
</evidence>
<dbReference type="Pfam" id="PF09917">
    <property type="entry name" value="DUF2147"/>
    <property type="match status" value="1"/>
</dbReference>
<evidence type="ECO:0000313" key="3">
    <source>
        <dbReference type="EMBL" id="CTQ45666.1"/>
    </source>
</evidence>
<dbReference type="Proteomes" id="UP000048926">
    <property type="component" value="Unassembled WGS sequence"/>
</dbReference>
<reference evidence="4" key="1">
    <citation type="submission" date="2015-07" db="EMBL/GenBank/DDBJ databases">
        <authorList>
            <person name="Rodrigo-Torres Lidia"/>
            <person name="Arahal R.David."/>
        </authorList>
    </citation>
    <scope>NUCLEOTIDE SEQUENCE [LARGE SCALE GENOMIC DNA]</scope>
    <source>
        <strain evidence="4">CECT 4801</strain>
    </source>
</reference>